<organism evidence="2 3">
    <name type="scientific">Belnapia rosea</name>
    <dbReference type="NCBI Taxonomy" id="938405"/>
    <lineage>
        <taxon>Bacteria</taxon>
        <taxon>Pseudomonadati</taxon>
        <taxon>Pseudomonadota</taxon>
        <taxon>Alphaproteobacteria</taxon>
        <taxon>Acetobacterales</taxon>
        <taxon>Roseomonadaceae</taxon>
        <taxon>Belnapia</taxon>
    </lineage>
</organism>
<reference evidence="2 3" key="1">
    <citation type="submission" date="2016-10" db="EMBL/GenBank/DDBJ databases">
        <authorList>
            <person name="de Groot N.N."/>
        </authorList>
    </citation>
    <scope>NUCLEOTIDE SEQUENCE [LARGE SCALE GENOMIC DNA]</scope>
    <source>
        <strain evidence="2 3">CPCC 100156</strain>
    </source>
</reference>
<sequence>MEQVLSGRDDLSRLTDEELGAAIDDVQRQLREAEAALREWAEWNDLAAAAIAGHPLPRDNTSEEAEP</sequence>
<dbReference type="AlphaFoldDB" id="A0A1G6YUC3"/>
<evidence type="ECO:0000313" key="3">
    <source>
        <dbReference type="Proteomes" id="UP000198925"/>
    </source>
</evidence>
<feature type="coiled-coil region" evidence="1">
    <location>
        <begin position="16"/>
        <end position="43"/>
    </location>
</feature>
<gene>
    <name evidence="2" type="ORF">SAMN04487779_101515</name>
</gene>
<evidence type="ECO:0000256" key="1">
    <source>
        <dbReference type="SAM" id="Coils"/>
    </source>
</evidence>
<evidence type="ECO:0000313" key="2">
    <source>
        <dbReference type="EMBL" id="SDD94114.1"/>
    </source>
</evidence>
<name>A0A1G6YUC3_9PROT</name>
<accession>A0A1G6YUC3</accession>
<dbReference type="EMBL" id="FMZX01000015">
    <property type="protein sequence ID" value="SDD94114.1"/>
    <property type="molecule type" value="Genomic_DNA"/>
</dbReference>
<keyword evidence="1" id="KW-0175">Coiled coil</keyword>
<proteinExistence type="predicted"/>
<keyword evidence="3" id="KW-1185">Reference proteome</keyword>
<protein>
    <submittedName>
        <fullName evidence="2">Uncharacterized protein</fullName>
    </submittedName>
</protein>
<dbReference type="Proteomes" id="UP000198925">
    <property type="component" value="Unassembled WGS sequence"/>
</dbReference>
<dbReference type="RefSeq" id="WP_090664401.1">
    <property type="nucleotide sequence ID" value="NZ_FMZX01000015.1"/>
</dbReference>